<feature type="domain" description="WSC" evidence="3">
    <location>
        <begin position="62"/>
        <end position="157"/>
    </location>
</feature>
<dbReference type="STRING" id="1507870.A0A1V8SN70"/>
<dbReference type="PANTHER" id="PTHR45964:SF5">
    <property type="entry name" value="WSCD FAMILY MEMBER CG9164"/>
    <property type="match status" value="1"/>
</dbReference>
<dbReference type="AlphaFoldDB" id="A0A1V8SN70"/>
<dbReference type="Proteomes" id="UP000192596">
    <property type="component" value="Unassembled WGS sequence"/>
</dbReference>
<protein>
    <recommendedName>
        <fullName evidence="3">WSC domain-containing protein</fullName>
    </recommendedName>
</protein>
<dbReference type="OrthoDB" id="2019572at2759"/>
<dbReference type="EMBL" id="NAJO01000035">
    <property type="protein sequence ID" value="OQO00524.1"/>
    <property type="molecule type" value="Genomic_DNA"/>
</dbReference>
<organism evidence="4 5">
    <name type="scientific">Cryoendolithus antarcticus</name>
    <dbReference type="NCBI Taxonomy" id="1507870"/>
    <lineage>
        <taxon>Eukaryota</taxon>
        <taxon>Fungi</taxon>
        <taxon>Dikarya</taxon>
        <taxon>Ascomycota</taxon>
        <taxon>Pezizomycotina</taxon>
        <taxon>Dothideomycetes</taxon>
        <taxon>Dothideomycetidae</taxon>
        <taxon>Cladosporiales</taxon>
        <taxon>Cladosporiaceae</taxon>
        <taxon>Cryoendolithus</taxon>
    </lineage>
</organism>
<dbReference type="InterPro" id="IPR051589">
    <property type="entry name" value="Sialate-O-sulfotransferase"/>
</dbReference>
<name>A0A1V8SN70_9PEZI</name>
<feature type="domain" description="WSC" evidence="3">
    <location>
        <begin position="179"/>
        <end position="275"/>
    </location>
</feature>
<gene>
    <name evidence="4" type="ORF">B0A48_13874</name>
</gene>
<comment type="caution">
    <text evidence="4">The sequence shown here is derived from an EMBL/GenBank/DDBJ whole genome shotgun (WGS) entry which is preliminary data.</text>
</comment>
<feature type="compositionally biased region" description="Low complexity" evidence="2">
    <location>
        <begin position="396"/>
        <end position="405"/>
    </location>
</feature>
<feature type="domain" description="WSC" evidence="3">
    <location>
        <begin position="277"/>
        <end position="372"/>
    </location>
</feature>
<keyword evidence="5" id="KW-1185">Reference proteome</keyword>
<feature type="region of interest" description="Disordered" evidence="2">
    <location>
        <begin position="1"/>
        <end position="31"/>
    </location>
</feature>
<dbReference type="InterPro" id="IPR002889">
    <property type="entry name" value="WSC_carb-bd"/>
</dbReference>
<dbReference type="Pfam" id="PF01822">
    <property type="entry name" value="WSC"/>
    <property type="match status" value="5"/>
</dbReference>
<evidence type="ECO:0000256" key="1">
    <source>
        <dbReference type="ARBA" id="ARBA00022737"/>
    </source>
</evidence>
<evidence type="ECO:0000256" key="2">
    <source>
        <dbReference type="SAM" id="MobiDB-lite"/>
    </source>
</evidence>
<feature type="compositionally biased region" description="Polar residues" evidence="2">
    <location>
        <begin position="15"/>
        <end position="31"/>
    </location>
</feature>
<sequence>MTTEHASYNVKPWGTPTQAQSTEESAGVTTTSTPTRINLFWNGTFIGNPPVKITTVNPGVDGWVSQGCWTDSTAARTLTHPVGTTGGGSEMTIPLCLAACKNAGYTLAGAEYSGECYCDNTYANGAPTSDSTCSNKCNGDKSNFCGGAGAMNLYSLNGATPQKAASGPVTPVTPTLPSGWTSLGCWTDATNNRAFRNQVQSPAGGMTVDYCTATCSSQGYSYAGVEFGQECWCDNAVQNNQGQASDGSAGCNKPCSGSAGETCGGAGRLNVYAAGGAWRSLGCYADQPNARTLAVEKDYFGTLTPATCQAYCQTNGYPYSGMEYGRECHCGFSFDNNGGPAPDGNAGCSFVCEGDNTQLCGGSNRLSMFEYVNADGTVSSKASTTGSGTGSGTGTGTTTPATGPSQVPSDLPSGWSFQSCYNDNPGNRILSKQQPNSDTMTIESCISACSGAGYSIAGMEYSHECYCDNALASYATVASSQSNCNMACSGDSTELCGGAGAISVFSTGSTTSTPATNPSPAASPAATPVVEPYSDISNSIAYYGCVSDSIGTRTYPYRLQYPSGTQNTPPNCYAGCQAAGFGYAGVEYGSECYCGSAAPTSGASTQCSMACEGDGRYLCGGPGAMNVYGLQK</sequence>
<dbReference type="PROSITE" id="PS51212">
    <property type="entry name" value="WSC"/>
    <property type="match status" value="5"/>
</dbReference>
<dbReference type="SMART" id="SM00321">
    <property type="entry name" value="WSC"/>
    <property type="match status" value="5"/>
</dbReference>
<evidence type="ECO:0000313" key="5">
    <source>
        <dbReference type="Proteomes" id="UP000192596"/>
    </source>
</evidence>
<feature type="region of interest" description="Disordered" evidence="2">
    <location>
        <begin position="379"/>
        <end position="409"/>
    </location>
</feature>
<dbReference type="InParanoid" id="A0A1V8SN70"/>
<evidence type="ECO:0000313" key="4">
    <source>
        <dbReference type="EMBL" id="OQO00524.1"/>
    </source>
</evidence>
<evidence type="ECO:0000259" key="3">
    <source>
        <dbReference type="PROSITE" id="PS51212"/>
    </source>
</evidence>
<proteinExistence type="predicted"/>
<accession>A0A1V8SN70</accession>
<keyword evidence="1" id="KW-0677">Repeat</keyword>
<dbReference type="PANTHER" id="PTHR45964">
    <property type="entry name" value="WSCD FAMILY MEMBER CG9164"/>
    <property type="match status" value="1"/>
</dbReference>
<reference evidence="5" key="1">
    <citation type="submission" date="2017-03" db="EMBL/GenBank/DDBJ databases">
        <title>Genomes of endolithic fungi from Antarctica.</title>
        <authorList>
            <person name="Coleine C."/>
            <person name="Masonjones S."/>
            <person name="Stajich J.E."/>
        </authorList>
    </citation>
    <scope>NUCLEOTIDE SEQUENCE [LARGE SCALE GENOMIC DNA]</scope>
    <source>
        <strain evidence="5">CCFEE 5527</strain>
    </source>
</reference>
<feature type="domain" description="WSC" evidence="3">
    <location>
        <begin position="539"/>
        <end position="631"/>
    </location>
</feature>
<feature type="domain" description="WSC" evidence="3">
    <location>
        <begin position="414"/>
        <end position="508"/>
    </location>
</feature>